<evidence type="ECO:0000256" key="1">
    <source>
        <dbReference type="SAM" id="Phobius"/>
    </source>
</evidence>
<keyword evidence="1" id="KW-1133">Transmembrane helix</keyword>
<keyword evidence="1" id="KW-0812">Transmembrane</keyword>
<organism evidence="2 3">
    <name type="scientific">Symbiodinium natans</name>
    <dbReference type="NCBI Taxonomy" id="878477"/>
    <lineage>
        <taxon>Eukaryota</taxon>
        <taxon>Sar</taxon>
        <taxon>Alveolata</taxon>
        <taxon>Dinophyceae</taxon>
        <taxon>Suessiales</taxon>
        <taxon>Symbiodiniaceae</taxon>
        <taxon>Symbiodinium</taxon>
    </lineage>
</organism>
<gene>
    <name evidence="2" type="ORF">SNAT2548_LOCUS217</name>
</gene>
<keyword evidence="3" id="KW-1185">Reference proteome</keyword>
<evidence type="ECO:0000313" key="3">
    <source>
        <dbReference type="Proteomes" id="UP000604046"/>
    </source>
</evidence>
<reference evidence="2" key="1">
    <citation type="submission" date="2021-02" db="EMBL/GenBank/DDBJ databases">
        <authorList>
            <person name="Dougan E. K."/>
            <person name="Rhodes N."/>
            <person name="Thang M."/>
            <person name="Chan C."/>
        </authorList>
    </citation>
    <scope>NUCLEOTIDE SEQUENCE</scope>
</reference>
<comment type="caution">
    <text evidence="2">The sequence shown here is derived from an EMBL/GenBank/DDBJ whole genome shotgun (WGS) entry which is preliminary data.</text>
</comment>
<feature type="transmembrane region" description="Helical" evidence="1">
    <location>
        <begin position="2310"/>
        <end position="2331"/>
    </location>
</feature>
<dbReference type="EMBL" id="CAJNDS010000005">
    <property type="protein sequence ID" value="CAE6914194.1"/>
    <property type="molecule type" value="Genomic_DNA"/>
</dbReference>
<protein>
    <submittedName>
        <fullName evidence="2">Uncharacterized protein</fullName>
    </submittedName>
</protein>
<accession>A0A812G682</accession>
<dbReference type="OrthoDB" id="440550at2759"/>
<sequence length="2371" mass="256575">MGWQLNCCPACQLEAVAISAVHFASLAFLESRWPVSGLDLVFLDSSWNDMTEEGVEHQKMAACGGGNIWQTALPGHAMASGVGAYCGHAGGEGMVEDCQKFKRVDGQLARIGRTSNNFHNATYAEVSSVLMVDDVARASLKRIFSFPAETVFRSEFRIKALGSLSSVQIWMGTSDDWIGTTDTPTKEQGAFRMGAFASVPHGNVLHVFSGDEDVFFFSTHPESHALILSHYGHWNDLVGVTASDLHSSQSDGAYGVYVPVGSFGAGESKSVSIFFAAADGAHLAELLHQAEVLQTQALKLGVLPSGGLGQPFYKSSRRGWTKLTYNKQNLDCSVKVDGHLTDIGRTGDVTLDVKNSTYARASGTYSFLGDGMVFKANFKLRALQPVSSAQVWLGTSDDWIGTSDRPTKVQGVFQGGDFVPVPHGRILRVQSGEEDVFVYSTHPDSHTIIERPPSSLAFKGATESELHSSTSDGAYGIYVRIPVPVSLHVLGLRRAVRCCPVLQVPFGALAAGESKSASIYYAAPRAAARRATQTLQCHRAAMCSHEAADADNLAELLHQAEAAHNADVVSTTSLHTTAAPITTATTTTTLQVLQTQALKLGVLPSGGLGQPFYKSSRRGWTKLTYNKQNLDCSVKVDGHLTDIGRTGDVTLDVKNSTYARASGTYSFLGDGMVFKANFKLRALQPVSSAQVWLGTSDDWIGTSDRPTKVQGVFQGGDFVPVPHGRILRVQSGEEDVFVYSTHPDSHTIIESHYGQWDDVIGATESELHSSTSDGAYGIYVPFGALAAGESKSASIYYAAADADNLAELLHQAEAAHNADVVSTTSLPTTAAPITTTTTTTTLQVLQTQALKLGVLPSGGLGQPFYKSSRRGWTKLTYNKQNLDCSVKVDGHLTDIGRDVTLDVKNSTYARASGALTVSGMPKVQLTRTYSFLGDGMVFKANFKLRALQPVSSAQVWLGTSDDWIGTSDRPTKVQGVFQGGDFVPVPHGRILRVQSGEEDVFVYSTHPDSHTIIERPPSSLAFKGATESELHSSTSDGAYGIYVRIPVPVSLHVLGLRRAVRCCPVLQVPFGALAAGESKSASIYYAAPRAAARRATQTLQCHRAAMCSHEAADADNLAELLHQAEAAHNAGLGQPFYKSSRRGWTKLTYNKQNLDCSVKVDGHLTDIGRDVALDYKNSTYARASGALTVSGMPKVQLTRTYSFLGDGMVFKANFKLRALQPVSSAQVWLGTSDDWIGTSDRPTKVQGVFQGGDFVPAPHGRILRVQSGEEDVFVYSTHPDSHAIIESHYGQWDDVIGATESELHSSTSDGAYGIYVPFGALAAGESKSASIYYAAADADNLAELLHQAEAAHNADVVSTTSLPTTAAPITTTTTTTILQVLQTQALKLGFLPSGGLGQPFYKSSRRGWTKLTYNKQNLDCSVKVDGHLTDIGRDVALDYKNSTYARASGALTVSGMPKVQLTRTYSFLGDGMVFKANFKLRALQPVSSAQVWLGTSDDWIGTSDRPTKVQGVFQGGDFVPAPHGRILRVQSGEEDVFVYSTHPDSHAIIESHYGQWDDVIGATESELHSSTSDGAYGIYVPFGALAAGESKSASIYYAAADADRLGELLMHASQASQQDADTTTTPEPAEVEHILKSSTMQFDLLTEGGLGDPLYHSALMDWTKLTNDHQNMECTVKVNGRPVDYNSDPHEVYFSNSTYATAVSSLSLDGTDVAVLTRRYTFLEDGLVFRAQFTIAALADIPNLQVWMGTSNDWLGDNDRPTKEQGAFHGDEFIPMPTAQVLRLRSRGDTMFFFSNHPDSHAIIVEHSGRWQDVDALTSSAARTSVADGAYGIYVPFGKFSLGETKSASFFYGATDADRVVDLVPASARVFRNYPMPPTRSNLLVQDYEQCQDGSANSSVDCARADFCWNHMAVVHSDCRVLFVSTMSIDELKKYTCGKSTCVAAARTAQIMCGRTYALDTSWLAPVFFYYDRYCSDEYHVTDLVNDHSSCELSLLDRLDGFCERVTRCYTEAGAFVRNCRLDLATMQEVHDVVESKGCADAADHVLAECGDYDSIRSSTGAIRQYRKFFQQSGSALPSPAGVNPWPAASTSHFLTPAYERCMTTVNMSERNSEACHKALRCHSLISAATSACEVIWLPTMETSSLSASVCGRSLCGTFASRVEEECGHFHRARSAFGPVMSYRRKYCPDSGYTDMINDLYVCRLTPKNSSTRSHCDDAAFCQEQISAVDRSCLVLTENLEESADNVCSEKCRTFINNSLHFCAKYSAMTDSLKAYQAYQEALACGSNADAEFFSRSYKSIVGLFSATQGVAGAMVIGTFLASVSIALLALRTLSLGGLPPRMCYARVTSEEQVPLTSRSIDGFDGFDSDA</sequence>
<keyword evidence="1" id="KW-0472">Membrane</keyword>
<name>A0A812G682_9DINO</name>
<evidence type="ECO:0000313" key="2">
    <source>
        <dbReference type="EMBL" id="CAE6914194.1"/>
    </source>
</evidence>
<dbReference type="Proteomes" id="UP000604046">
    <property type="component" value="Unassembled WGS sequence"/>
</dbReference>
<proteinExistence type="predicted"/>